<evidence type="ECO:0008006" key="3">
    <source>
        <dbReference type="Google" id="ProtNLM"/>
    </source>
</evidence>
<evidence type="ECO:0000313" key="2">
    <source>
        <dbReference type="Proteomes" id="UP000635665"/>
    </source>
</evidence>
<keyword evidence="2" id="KW-1185">Reference proteome</keyword>
<dbReference type="Proteomes" id="UP000635665">
    <property type="component" value="Unassembled WGS sequence"/>
</dbReference>
<dbReference type="EMBL" id="JAEHNY010000013">
    <property type="protein sequence ID" value="MBI6121036.1"/>
    <property type="molecule type" value="Genomic_DNA"/>
</dbReference>
<proteinExistence type="predicted"/>
<organism evidence="1 2">
    <name type="scientific">Salegentibacter maritimus</name>
    <dbReference type="NCBI Taxonomy" id="2794347"/>
    <lineage>
        <taxon>Bacteria</taxon>
        <taxon>Pseudomonadati</taxon>
        <taxon>Bacteroidota</taxon>
        <taxon>Flavobacteriia</taxon>
        <taxon>Flavobacteriales</taxon>
        <taxon>Flavobacteriaceae</taxon>
        <taxon>Salegentibacter</taxon>
    </lineage>
</organism>
<evidence type="ECO:0000313" key="1">
    <source>
        <dbReference type="EMBL" id="MBI6121036.1"/>
    </source>
</evidence>
<sequence>MAYLDEHKAKFQNLINSLENKQRVQLKREANGGNSILFAYNPHEENLYLEKAKQELDDSRFQIIDISRLLIKFIDLDGWEEFESYYKEFSDTPHVIFKSDDEETDLMDLILAEIKSADTDGLIPVLIRTGALYGTGIENVNIMEHKEVMSLKNPLVLFYPAKVEDDNLFFLNFKPASRYRCTVIE</sequence>
<protein>
    <recommendedName>
        <fullName evidence="3">DUF1788 domain-containing protein</fullName>
    </recommendedName>
</protein>
<name>A0ABS0TJ39_9FLAO</name>
<comment type="caution">
    <text evidence="1">The sequence shown here is derived from an EMBL/GenBank/DDBJ whole genome shotgun (WGS) entry which is preliminary data.</text>
</comment>
<accession>A0ABS0TJ39</accession>
<reference evidence="1 2" key="1">
    <citation type="submission" date="2020-12" db="EMBL/GenBank/DDBJ databases">
        <title>Salegentibacter orientalis sp. nov., isolated from costal sediment.</title>
        <authorList>
            <person name="Lian F.-B."/>
        </authorList>
    </citation>
    <scope>NUCLEOTIDE SEQUENCE [LARGE SCALE GENOMIC DNA]</scope>
    <source>
        <strain evidence="1 2">F60176</strain>
    </source>
</reference>
<dbReference type="RefSeq" id="WP_198639225.1">
    <property type="nucleotide sequence ID" value="NZ_JAEHNY010000013.1"/>
</dbReference>
<gene>
    <name evidence="1" type="ORF">I6U50_13485</name>
</gene>